<keyword evidence="2" id="KW-0813">Transport</keyword>
<evidence type="ECO:0000256" key="4">
    <source>
        <dbReference type="ARBA" id="ARBA00022597"/>
    </source>
</evidence>
<dbReference type="PANTHER" id="PTHR43790">
    <property type="entry name" value="CARBOHYDRATE TRANSPORT ATP-BINDING PROTEIN MG119-RELATED"/>
    <property type="match status" value="1"/>
</dbReference>
<proteinExistence type="predicted"/>
<accession>A0A4R3VL18</accession>
<keyword evidence="7 11" id="KW-0067">ATP-binding</keyword>
<dbReference type="Proteomes" id="UP000295433">
    <property type="component" value="Unassembled WGS sequence"/>
</dbReference>
<dbReference type="CDD" id="cd03216">
    <property type="entry name" value="ABC_Carb_Monos_I"/>
    <property type="match status" value="1"/>
</dbReference>
<dbReference type="AlphaFoldDB" id="A0A4R3VL18"/>
<keyword evidence="4" id="KW-0762">Sugar transport</keyword>
<dbReference type="OrthoDB" id="9776369at2"/>
<comment type="subcellular location">
    <subcellularLocation>
        <location evidence="1">Cell inner membrane</location>
        <topology evidence="1">Peripheral membrane protein</topology>
    </subcellularLocation>
</comment>
<dbReference type="PANTHER" id="PTHR43790:SF3">
    <property type="entry name" value="D-ALLOSE IMPORT ATP-BINDING PROTEIN ALSA-RELATED"/>
    <property type="match status" value="1"/>
</dbReference>
<sequence>MPQQDLVNAPSAESNIIIETRNLSRVYPGVTALDNVNYRVYRNKVNVLIGENGAGKSTMMKMLAGVETPSSGEIILDGKPITLNSTHQAEKHGVSIIFQELNLFPNMNVMDNIFIANEFFQHGKINEKYQYALAKSLLERLELDVDPYTPLEELGIGHQQLVEIARALSKDTRVLIMDEPTSALSQSEVKVLFSVIEQLKRRGVTIIYISHRLEELMEIGDHITIFRDGCFISERQVSDASIPWIIEQMVGDKKKHFDYQRAPHGETVLNVNGLTALHQSGGYKLNDVTFSLRKGEVVGIYGLLGAGRTELFKGLIGLMPCQHGSVHLNGQCLDKAGFHARLKKGLALVPEDRQKEGVIQLMSIQSNMTLSDLSLKGFRRAWKWLNPRKERTSVKDMVQQLAIKVGDPDLPITSLSGGNQQKVVLGKALMTQPQVVLLDEPTRGIDVGAKTDVYHLIGRMAQQGLAVMFSSSELDEVMALADRILVMADGRITADLPRQAITREKLIASSTPQD</sequence>
<keyword evidence="8" id="KW-1278">Translocase</keyword>
<evidence type="ECO:0000256" key="7">
    <source>
        <dbReference type="ARBA" id="ARBA00022840"/>
    </source>
</evidence>
<dbReference type="CDD" id="cd03215">
    <property type="entry name" value="ABC_Carb_Monos_II"/>
    <property type="match status" value="1"/>
</dbReference>
<evidence type="ECO:0000313" key="11">
    <source>
        <dbReference type="EMBL" id="TCV04924.1"/>
    </source>
</evidence>
<keyword evidence="5" id="KW-0677">Repeat</keyword>
<gene>
    <name evidence="11" type="ORF">EDC54_10877</name>
</gene>
<dbReference type="PROSITE" id="PS00211">
    <property type="entry name" value="ABC_TRANSPORTER_1"/>
    <property type="match status" value="1"/>
</dbReference>
<evidence type="ECO:0000256" key="8">
    <source>
        <dbReference type="ARBA" id="ARBA00022967"/>
    </source>
</evidence>
<evidence type="ECO:0000256" key="6">
    <source>
        <dbReference type="ARBA" id="ARBA00022741"/>
    </source>
</evidence>
<dbReference type="Gene3D" id="3.40.50.300">
    <property type="entry name" value="P-loop containing nucleotide triphosphate hydrolases"/>
    <property type="match status" value="2"/>
</dbReference>
<keyword evidence="6" id="KW-0547">Nucleotide-binding</keyword>
<evidence type="ECO:0000256" key="9">
    <source>
        <dbReference type="ARBA" id="ARBA00023136"/>
    </source>
</evidence>
<dbReference type="GO" id="GO:0005524">
    <property type="term" value="F:ATP binding"/>
    <property type="evidence" value="ECO:0007669"/>
    <property type="project" value="UniProtKB-KW"/>
</dbReference>
<keyword evidence="9" id="KW-0472">Membrane</keyword>
<evidence type="ECO:0000256" key="5">
    <source>
        <dbReference type="ARBA" id="ARBA00022737"/>
    </source>
</evidence>
<dbReference type="GO" id="GO:0016887">
    <property type="term" value="F:ATP hydrolysis activity"/>
    <property type="evidence" value="ECO:0007669"/>
    <property type="project" value="InterPro"/>
</dbReference>
<dbReference type="InterPro" id="IPR027417">
    <property type="entry name" value="P-loop_NTPase"/>
</dbReference>
<evidence type="ECO:0000256" key="2">
    <source>
        <dbReference type="ARBA" id="ARBA00022448"/>
    </source>
</evidence>
<dbReference type="InterPro" id="IPR003439">
    <property type="entry name" value="ABC_transporter-like_ATP-bd"/>
</dbReference>
<keyword evidence="12" id="KW-1185">Reference proteome</keyword>
<evidence type="ECO:0000256" key="3">
    <source>
        <dbReference type="ARBA" id="ARBA00022475"/>
    </source>
</evidence>
<evidence type="ECO:0000259" key="10">
    <source>
        <dbReference type="PROSITE" id="PS50893"/>
    </source>
</evidence>
<dbReference type="RefSeq" id="WP_132457103.1">
    <property type="nucleotide sequence ID" value="NZ_JAWIZJ010000008.1"/>
</dbReference>
<dbReference type="Pfam" id="PF00005">
    <property type="entry name" value="ABC_tran"/>
    <property type="match status" value="2"/>
</dbReference>
<evidence type="ECO:0000313" key="12">
    <source>
        <dbReference type="Proteomes" id="UP000295433"/>
    </source>
</evidence>
<evidence type="ECO:0000256" key="1">
    <source>
        <dbReference type="ARBA" id="ARBA00004417"/>
    </source>
</evidence>
<dbReference type="EMBL" id="SMBY01000008">
    <property type="protein sequence ID" value="TCV04924.1"/>
    <property type="molecule type" value="Genomic_DNA"/>
</dbReference>
<dbReference type="InterPro" id="IPR017871">
    <property type="entry name" value="ABC_transporter-like_CS"/>
</dbReference>
<organism evidence="11 12">
    <name type="scientific">Samsonia erythrinae</name>
    <dbReference type="NCBI Taxonomy" id="160434"/>
    <lineage>
        <taxon>Bacteria</taxon>
        <taxon>Pseudomonadati</taxon>
        <taxon>Pseudomonadota</taxon>
        <taxon>Gammaproteobacteria</taxon>
        <taxon>Enterobacterales</taxon>
        <taxon>Pectobacteriaceae</taxon>
        <taxon>Samsonia</taxon>
    </lineage>
</organism>
<comment type="caution">
    <text evidence="11">The sequence shown here is derived from an EMBL/GenBank/DDBJ whole genome shotgun (WGS) entry which is preliminary data.</text>
</comment>
<dbReference type="FunFam" id="3.40.50.300:FF:000127">
    <property type="entry name" value="Ribose import ATP-binding protein RbsA"/>
    <property type="match status" value="1"/>
</dbReference>
<dbReference type="InterPro" id="IPR003593">
    <property type="entry name" value="AAA+_ATPase"/>
</dbReference>
<dbReference type="GO" id="GO:0005886">
    <property type="term" value="C:plasma membrane"/>
    <property type="evidence" value="ECO:0007669"/>
    <property type="project" value="UniProtKB-SubCell"/>
</dbReference>
<protein>
    <submittedName>
        <fullName evidence="11">Erythritol transport system ATP-binding protein</fullName>
    </submittedName>
</protein>
<reference evidence="11 12" key="1">
    <citation type="submission" date="2019-03" db="EMBL/GenBank/DDBJ databases">
        <title>Genomic Encyclopedia of Type Strains, Phase IV (KMG-IV): sequencing the most valuable type-strain genomes for metagenomic binning, comparative biology and taxonomic classification.</title>
        <authorList>
            <person name="Goeker M."/>
        </authorList>
    </citation>
    <scope>NUCLEOTIDE SEQUENCE [LARGE SCALE GENOMIC DNA]</scope>
    <source>
        <strain evidence="11 12">DSM 16730</strain>
    </source>
</reference>
<feature type="domain" description="ABC transporter" evidence="10">
    <location>
        <begin position="269"/>
        <end position="514"/>
    </location>
</feature>
<dbReference type="SUPFAM" id="SSF52540">
    <property type="entry name" value="P-loop containing nucleoside triphosphate hydrolases"/>
    <property type="match status" value="2"/>
</dbReference>
<dbReference type="PROSITE" id="PS50893">
    <property type="entry name" value="ABC_TRANSPORTER_2"/>
    <property type="match status" value="2"/>
</dbReference>
<keyword evidence="3" id="KW-1003">Cell membrane</keyword>
<dbReference type="SMART" id="SM00382">
    <property type="entry name" value="AAA"/>
    <property type="match status" value="2"/>
</dbReference>
<dbReference type="InterPro" id="IPR050107">
    <property type="entry name" value="ABC_carbohydrate_import_ATPase"/>
</dbReference>
<feature type="domain" description="ABC transporter" evidence="10">
    <location>
        <begin position="18"/>
        <end position="253"/>
    </location>
</feature>
<name>A0A4R3VL18_9GAMM</name>